<dbReference type="InterPro" id="IPR050266">
    <property type="entry name" value="AB_hydrolase_sf"/>
</dbReference>
<evidence type="ECO:0000259" key="1">
    <source>
        <dbReference type="Pfam" id="PF00561"/>
    </source>
</evidence>
<feature type="domain" description="AB hydrolase-1" evidence="1">
    <location>
        <begin position="63"/>
        <end position="303"/>
    </location>
</feature>
<evidence type="ECO:0000313" key="3">
    <source>
        <dbReference type="Proteomes" id="UP000233742"/>
    </source>
</evidence>
<name>A0A2K9EFT5_9RHOB</name>
<keyword evidence="3" id="KW-1185">Reference proteome</keyword>
<dbReference type="Gene3D" id="3.40.50.1820">
    <property type="entry name" value="alpha/beta hydrolase"/>
    <property type="match status" value="1"/>
</dbReference>
<accession>A0A2K9EFT5</accession>
<dbReference type="AlphaFoldDB" id="A0A2K9EFT5"/>
<dbReference type="RefSeq" id="WP_101460469.1">
    <property type="nucleotide sequence ID" value="NZ_CP025408.1"/>
</dbReference>
<dbReference type="PRINTS" id="PR00111">
    <property type="entry name" value="ABHYDROLASE"/>
</dbReference>
<dbReference type="PANTHER" id="PTHR43798">
    <property type="entry name" value="MONOACYLGLYCEROL LIPASE"/>
    <property type="match status" value="1"/>
</dbReference>
<reference evidence="2 3" key="1">
    <citation type="submission" date="2017-12" db="EMBL/GenBank/DDBJ databases">
        <authorList>
            <person name="Hurst M.R.H."/>
        </authorList>
    </citation>
    <scope>NUCLEOTIDE SEQUENCE [LARGE SCALE GENOMIC DNA]</scope>
    <source>
        <strain evidence="2 3">BM15</strain>
    </source>
</reference>
<dbReference type="OrthoDB" id="9804723at2"/>
<dbReference type="InterPro" id="IPR000073">
    <property type="entry name" value="AB_hydrolase_1"/>
</dbReference>
<evidence type="ECO:0000313" key="2">
    <source>
        <dbReference type="EMBL" id="AUH33803.1"/>
    </source>
</evidence>
<protein>
    <submittedName>
        <fullName evidence="2">Alpha/beta hydrolase</fullName>
    </submittedName>
</protein>
<sequence>MRKLLLFLLGLVLGALLLVGGLRIAAALREAQPLAAVLPAEGQLIETEAGSLFVQDLGPRDGPVLLFLHGTAAWSGLWRPTLEAMAGQGYRAIALDMPPFGFSQRDPAGRYDRAHQAQVVHALIRALQIRPVLVAHSFGAGPGVEAVMQTPGAFAGLVVVDGALAIGAQPSQLPLPLRSDWMRQAGIAVTATNPMMTRRLLASFLHVKSAATDEVVDILQRPMTRQGSTAAFADWLPSLLTVPSDALSIRPDSYRDLCLPTVFLWGQEDTVTPLEQGRQAAGLVPGAALLVMPNTGHIPQIETPAPFLDALQQGLRRIKAADPPC</sequence>
<dbReference type="InterPro" id="IPR029058">
    <property type="entry name" value="AB_hydrolase_fold"/>
</dbReference>
<gene>
    <name evidence="2" type="ORF">CUV01_10740</name>
</gene>
<dbReference type="SUPFAM" id="SSF53474">
    <property type="entry name" value="alpha/beta-Hydrolases"/>
    <property type="match status" value="1"/>
</dbReference>
<dbReference type="GO" id="GO:0016787">
    <property type="term" value="F:hydrolase activity"/>
    <property type="evidence" value="ECO:0007669"/>
    <property type="project" value="UniProtKB-KW"/>
</dbReference>
<dbReference type="GO" id="GO:0016020">
    <property type="term" value="C:membrane"/>
    <property type="evidence" value="ECO:0007669"/>
    <property type="project" value="TreeGrafter"/>
</dbReference>
<dbReference type="EMBL" id="CP025408">
    <property type="protein sequence ID" value="AUH33803.1"/>
    <property type="molecule type" value="Genomic_DNA"/>
</dbReference>
<proteinExistence type="predicted"/>
<dbReference type="KEGG" id="paro:CUV01_10740"/>
<dbReference type="PANTHER" id="PTHR43798:SF33">
    <property type="entry name" value="HYDROLASE, PUTATIVE (AFU_ORTHOLOGUE AFUA_2G14860)-RELATED"/>
    <property type="match status" value="1"/>
</dbReference>
<organism evidence="2 3">
    <name type="scientific">Paracoccus tegillarcae</name>
    <dbReference type="NCBI Taxonomy" id="1529068"/>
    <lineage>
        <taxon>Bacteria</taxon>
        <taxon>Pseudomonadati</taxon>
        <taxon>Pseudomonadota</taxon>
        <taxon>Alphaproteobacteria</taxon>
        <taxon>Rhodobacterales</taxon>
        <taxon>Paracoccaceae</taxon>
        <taxon>Paracoccus</taxon>
    </lineage>
</organism>
<dbReference type="Pfam" id="PF00561">
    <property type="entry name" value="Abhydrolase_1"/>
    <property type="match status" value="1"/>
</dbReference>
<dbReference type="Proteomes" id="UP000233742">
    <property type="component" value="Chromosome"/>
</dbReference>
<keyword evidence="2" id="KW-0378">Hydrolase</keyword>